<dbReference type="InterPro" id="IPR000028">
    <property type="entry name" value="Chloroperoxidase"/>
</dbReference>
<dbReference type="SUPFAM" id="SSF47571">
    <property type="entry name" value="Cloroperoxidase"/>
    <property type="match status" value="1"/>
</dbReference>
<reference evidence="10" key="1">
    <citation type="submission" date="2020-03" db="EMBL/GenBank/DDBJ databases">
        <authorList>
            <person name="He L."/>
        </authorList>
    </citation>
    <scope>NUCLEOTIDE SEQUENCE</scope>
    <source>
        <strain evidence="10">CkLH20</strain>
    </source>
</reference>
<reference evidence="10" key="2">
    <citation type="submission" date="2020-11" db="EMBL/GenBank/DDBJ databases">
        <title>Whole genome sequencing of Colletotrichum sp.</title>
        <authorList>
            <person name="Li H."/>
        </authorList>
    </citation>
    <scope>NUCLEOTIDE SEQUENCE</scope>
    <source>
        <strain evidence="10">CkLH20</strain>
    </source>
</reference>
<feature type="domain" description="Heme haloperoxidase family profile" evidence="9">
    <location>
        <begin position="45"/>
        <end position="256"/>
    </location>
</feature>
<keyword evidence="3" id="KW-0349">Heme</keyword>
<feature type="chain" id="PRO_5040172083" description="Heme haloperoxidase family profile domain-containing protein" evidence="8">
    <location>
        <begin position="18"/>
        <end position="270"/>
    </location>
</feature>
<dbReference type="RefSeq" id="XP_038741768.1">
    <property type="nucleotide sequence ID" value="XM_038892848.1"/>
</dbReference>
<evidence type="ECO:0000313" key="10">
    <source>
        <dbReference type="EMBL" id="KAF9872307.1"/>
    </source>
</evidence>
<evidence type="ECO:0000256" key="7">
    <source>
        <dbReference type="ARBA" id="ARBA00025795"/>
    </source>
</evidence>
<sequence length="270" mass="29429">MYLSYLLITGILPLVSGIPTCPFGLPCSFKLPTSLSDLTLKLKPNHFTWQPAGPGDVRSPCPMLNALANHGFLPHDGRHITLDILKKALNDAANIGEDVATGAFTPGLTTNPTPNADFIDLDMLNKHNVIEHDGSLSRRDEYFNPTNPFDEGTFDQFLSYFGGTQTLDVPSIANARARHVSEMSKINPTFGVDKSALGRMAGESAFILTVLGSPDQPVAKRSYVEYFFRNERLPVLLGWTPNDTTLTLATLLQIAQDVIANSPADVPLTF</sequence>
<keyword evidence="4" id="KW-0479">Metal-binding</keyword>
<comment type="cofactor">
    <cofactor evidence="1">
        <name>heme b</name>
        <dbReference type="ChEBI" id="CHEBI:60344"/>
    </cofactor>
</comment>
<evidence type="ECO:0000256" key="5">
    <source>
        <dbReference type="ARBA" id="ARBA00023002"/>
    </source>
</evidence>
<evidence type="ECO:0000259" key="9">
    <source>
        <dbReference type="PROSITE" id="PS51405"/>
    </source>
</evidence>
<dbReference type="Proteomes" id="UP000781932">
    <property type="component" value="Unassembled WGS sequence"/>
</dbReference>
<dbReference type="InterPro" id="IPR036851">
    <property type="entry name" value="Chloroperoxidase-like_sf"/>
</dbReference>
<dbReference type="AlphaFoldDB" id="A0A9P6HW48"/>
<feature type="signal peptide" evidence="8">
    <location>
        <begin position="1"/>
        <end position="17"/>
    </location>
</feature>
<keyword evidence="8" id="KW-0732">Signal</keyword>
<name>A0A9P6HW48_9PEZI</name>
<evidence type="ECO:0000256" key="2">
    <source>
        <dbReference type="ARBA" id="ARBA00022559"/>
    </source>
</evidence>
<protein>
    <recommendedName>
        <fullName evidence="9">Heme haloperoxidase family profile domain-containing protein</fullName>
    </recommendedName>
</protein>
<keyword evidence="11" id="KW-1185">Reference proteome</keyword>
<keyword evidence="2" id="KW-0575">Peroxidase</keyword>
<comment type="caution">
    <text evidence="10">The sequence shown here is derived from an EMBL/GenBank/DDBJ whole genome shotgun (WGS) entry which is preliminary data.</text>
</comment>
<dbReference type="GeneID" id="62165922"/>
<accession>A0A9P6HW48</accession>
<dbReference type="PANTHER" id="PTHR33577:SF9">
    <property type="entry name" value="PEROXIDASE STCC"/>
    <property type="match status" value="1"/>
</dbReference>
<evidence type="ECO:0000256" key="4">
    <source>
        <dbReference type="ARBA" id="ARBA00022723"/>
    </source>
</evidence>
<dbReference type="Pfam" id="PF01328">
    <property type="entry name" value="Peroxidase_2"/>
    <property type="match status" value="1"/>
</dbReference>
<comment type="similarity">
    <text evidence="7">Belongs to the chloroperoxidase family.</text>
</comment>
<dbReference type="OrthoDB" id="407298at2759"/>
<evidence type="ECO:0000256" key="6">
    <source>
        <dbReference type="ARBA" id="ARBA00023004"/>
    </source>
</evidence>
<keyword evidence="5" id="KW-0560">Oxidoreductase</keyword>
<evidence type="ECO:0000256" key="1">
    <source>
        <dbReference type="ARBA" id="ARBA00001970"/>
    </source>
</evidence>
<gene>
    <name evidence="10" type="ORF">CkaCkLH20_10134</name>
</gene>
<organism evidence="10 11">
    <name type="scientific">Colletotrichum karsti</name>
    <dbReference type="NCBI Taxonomy" id="1095194"/>
    <lineage>
        <taxon>Eukaryota</taxon>
        <taxon>Fungi</taxon>
        <taxon>Dikarya</taxon>
        <taxon>Ascomycota</taxon>
        <taxon>Pezizomycotina</taxon>
        <taxon>Sordariomycetes</taxon>
        <taxon>Hypocreomycetidae</taxon>
        <taxon>Glomerellales</taxon>
        <taxon>Glomerellaceae</taxon>
        <taxon>Colletotrichum</taxon>
        <taxon>Colletotrichum boninense species complex</taxon>
    </lineage>
</organism>
<proteinExistence type="inferred from homology"/>
<dbReference type="GO" id="GO:0004601">
    <property type="term" value="F:peroxidase activity"/>
    <property type="evidence" value="ECO:0007669"/>
    <property type="project" value="UniProtKB-KW"/>
</dbReference>
<evidence type="ECO:0000256" key="3">
    <source>
        <dbReference type="ARBA" id="ARBA00022617"/>
    </source>
</evidence>
<dbReference type="EMBL" id="JAATWM020000038">
    <property type="protein sequence ID" value="KAF9872307.1"/>
    <property type="molecule type" value="Genomic_DNA"/>
</dbReference>
<dbReference type="PROSITE" id="PS51405">
    <property type="entry name" value="HEME_HALOPEROXIDASE"/>
    <property type="match status" value="1"/>
</dbReference>
<dbReference type="GO" id="GO:0046872">
    <property type="term" value="F:metal ion binding"/>
    <property type="evidence" value="ECO:0007669"/>
    <property type="project" value="UniProtKB-KW"/>
</dbReference>
<evidence type="ECO:0000256" key="8">
    <source>
        <dbReference type="SAM" id="SignalP"/>
    </source>
</evidence>
<dbReference type="Gene3D" id="1.10.489.10">
    <property type="entry name" value="Chloroperoxidase-like"/>
    <property type="match status" value="1"/>
</dbReference>
<dbReference type="PANTHER" id="PTHR33577">
    <property type="entry name" value="STERIGMATOCYSTIN BIOSYNTHESIS PEROXIDASE STCC-RELATED"/>
    <property type="match status" value="1"/>
</dbReference>
<evidence type="ECO:0000313" key="11">
    <source>
        <dbReference type="Proteomes" id="UP000781932"/>
    </source>
</evidence>
<keyword evidence="6" id="KW-0408">Iron</keyword>